<organism evidence="1 2">
    <name type="scientific">Penicillium thymicola</name>
    <dbReference type="NCBI Taxonomy" id="293382"/>
    <lineage>
        <taxon>Eukaryota</taxon>
        <taxon>Fungi</taxon>
        <taxon>Dikarya</taxon>
        <taxon>Ascomycota</taxon>
        <taxon>Pezizomycotina</taxon>
        <taxon>Eurotiomycetes</taxon>
        <taxon>Eurotiomycetidae</taxon>
        <taxon>Eurotiales</taxon>
        <taxon>Aspergillaceae</taxon>
        <taxon>Penicillium</taxon>
    </lineage>
</organism>
<keyword evidence="2" id="KW-1185">Reference proteome</keyword>
<dbReference type="Proteomes" id="UP001227192">
    <property type="component" value="Unassembled WGS sequence"/>
</dbReference>
<gene>
    <name evidence="1" type="ORF">VN97_g5419</name>
</gene>
<dbReference type="EMBL" id="LACB01000139">
    <property type="protein sequence ID" value="KAJ9487885.1"/>
    <property type="molecule type" value="Genomic_DNA"/>
</dbReference>
<sequence>MLLYVRISSNNPKSVEVYVRVENTPVPIILLKFKKTTVTQPTEYPSGELTSTGAPDASWYVTLEVFPPVSVVNFRLSLSLLSY</sequence>
<reference evidence="1" key="1">
    <citation type="submission" date="2015-06" db="EMBL/GenBank/DDBJ databases">
        <authorList>
            <person name="Nguyen H."/>
        </authorList>
    </citation>
    <scope>NUCLEOTIDE SEQUENCE</scope>
    <source>
        <strain evidence="1">DAOM 180753</strain>
    </source>
</reference>
<dbReference type="AlphaFoldDB" id="A0AAI9TIA8"/>
<accession>A0AAI9TIA8</accession>
<comment type="caution">
    <text evidence="1">The sequence shown here is derived from an EMBL/GenBank/DDBJ whole genome shotgun (WGS) entry which is preliminary data.</text>
</comment>
<name>A0AAI9TIA8_PENTH</name>
<reference evidence="1" key="2">
    <citation type="journal article" date="2016" name="Fungal Biol.">
        <title>Ochratoxin A production by Penicillium thymicola.</title>
        <authorList>
            <person name="Nguyen H.D.T."/>
            <person name="McMullin D.R."/>
            <person name="Ponomareva E."/>
            <person name="Riley R."/>
            <person name="Pomraning K.R."/>
            <person name="Baker S.E."/>
            <person name="Seifert K.A."/>
        </authorList>
    </citation>
    <scope>NUCLEOTIDE SEQUENCE</scope>
    <source>
        <strain evidence="1">DAOM 180753</strain>
    </source>
</reference>
<evidence type="ECO:0000313" key="2">
    <source>
        <dbReference type="Proteomes" id="UP001227192"/>
    </source>
</evidence>
<evidence type="ECO:0000313" key="1">
    <source>
        <dbReference type="EMBL" id="KAJ9487885.1"/>
    </source>
</evidence>
<protein>
    <submittedName>
        <fullName evidence="1">Uncharacterized protein</fullName>
    </submittedName>
</protein>
<proteinExistence type="predicted"/>